<evidence type="ECO:0000256" key="1">
    <source>
        <dbReference type="SAM" id="MobiDB-lite"/>
    </source>
</evidence>
<dbReference type="Proteomes" id="UP001161017">
    <property type="component" value="Unassembled WGS sequence"/>
</dbReference>
<feature type="compositionally biased region" description="Low complexity" evidence="1">
    <location>
        <begin position="154"/>
        <end position="167"/>
    </location>
</feature>
<gene>
    <name evidence="2" type="ORF">OHK93_002687</name>
</gene>
<protein>
    <recommendedName>
        <fullName evidence="4">Aflatoxin regulatory protein domain-containing protein</fullName>
    </recommendedName>
</protein>
<keyword evidence="3" id="KW-1185">Reference proteome</keyword>
<proteinExistence type="predicted"/>
<dbReference type="AlphaFoldDB" id="A0AA43TXE8"/>
<dbReference type="EMBL" id="JAPUFD010000014">
    <property type="protein sequence ID" value="MDI1491478.1"/>
    <property type="molecule type" value="Genomic_DNA"/>
</dbReference>
<evidence type="ECO:0000313" key="2">
    <source>
        <dbReference type="EMBL" id="MDI1491478.1"/>
    </source>
</evidence>
<comment type="caution">
    <text evidence="2">The sequence shown here is derived from an EMBL/GenBank/DDBJ whole genome shotgun (WGS) entry which is preliminary data.</text>
</comment>
<evidence type="ECO:0008006" key="4">
    <source>
        <dbReference type="Google" id="ProtNLM"/>
    </source>
</evidence>
<reference evidence="2" key="1">
    <citation type="journal article" date="2023" name="Genome Biol. Evol.">
        <title>First Whole Genome Sequence and Flow Cytometry Genome Size Data for the Lichen-Forming Fungus Ramalina farinacea (Ascomycota).</title>
        <authorList>
            <person name="Llewellyn T."/>
            <person name="Mian S."/>
            <person name="Hill R."/>
            <person name="Leitch I.J."/>
            <person name="Gaya E."/>
        </authorList>
    </citation>
    <scope>NUCLEOTIDE SEQUENCE</scope>
    <source>
        <strain evidence="2">LIQ254RAFAR</strain>
    </source>
</reference>
<organism evidence="2 3">
    <name type="scientific">Ramalina farinacea</name>
    <dbReference type="NCBI Taxonomy" id="258253"/>
    <lineage>
        <taxon>Eukaryota</taxon>
        <taxon>Fungi</taxon>
        <taxon>Dikarya</taxon>
        <taxon>Ascomycota</taxon>
        <taxon>Pezizomycotina</taxon>
        <taxon>Lecanoromycetes</taxon>
        <taxon>OSLEUM clade</taxon>
        <taxon>Lecanoromycetidae</taxon>
        <taxon>Lecanorales</taxon>
        <taxon>Lecanorineae</taxon>
        <taxon>Ramalinaceae</taxon>
        <taxon>Ramalina</taxon>
    </lineage>
</organism>
<feature type="region of interest" description="Disordered" evidence="1">
    <location>
        <begin position="154"/>
        <end position="182"/>
    </location>
</feature>
<sequence length="272" mass="30121">MQTGNLEQDILAQCHWPDYYSSHADSDSTYDLNDDFMKVASHSEGTPAEDDNPMKDVTSNHDAGPPMANSGDTGRGCHCITSLVLALHNLTTVPMESRSHSLDAMLNNSRAMLSLSQTVLTCTLCLEDSSTQMFLLAGLIEKYLCGIQSSLPDPSSTSSASKTLPSPIDSPSQHPRGRSSSRVMIGSYTMDAEDEERLRTEIIRIELRKLMKLLEKHWSRLRTNPSIRDKGLPGMEVRDSCEHRMHESVFTFLETRMRAVAKGLRDSSGDGL</sequence>
<evidence type="ECO:0000313" key="3">
    <source>
        <dbReference type="Proteomes" id="UP001161017"/>
    </source>
</evidence>
<accession>A0AA43TXE8</accession>
<feature type="compositionally biased region" description="Polar residues" evidence="1">
    <location>
        <begin position="169"/>
        <end position="182"/>
    </location>
</feature>
<name>A0AA43TXE8_9LECA</name>